<accession>A0A7J8Y0K3</accession>
<sequence>MRSMLANIWHSIGGVSISDLENSRFLFHFYFEFDVDRVEENGLIFGYLSMIYPMVLYRGCCKIVGKFYWDLLGILCINYPIGLQRNNEVKGAS</sequence>
<evidence type="ECO:0000313" key="2">
    <source>
        <dbReference type="EMBL" id="MBA0693088.1"/>
    </source>
</evidence>
<protein>
    <recommendedName>
        <fullName evidence="1">DUF4283 domain-containing protein</fullName>
    </recommendedName>
</protein>
<dbReference type="AlphaFoldDB" id="A0A7J8Y0K3"/>
<reference evidence="2 3" key="1">
    <citation type="journal article" date="2019" name="Genome Biol. Evol.">
        <title>Insights into the evolution of the New World diploid cottons (Gossypium, subgenus Houzingenia) based on genome sequencing.</title>
        <authorList>
            <person name="Grover C.E."/>
            <person name="Arick M.A. 2nd"/>
            <person name="Thrash A."/>
            <person name="Conover J.L."/>
            <person name="Sanders W.S."/>
            <person name="Peterson D.G."/>
            <person name="Frelichowski J.E."/>
            <person name="Scheffler J.A."/>
            <person name="Scheffler B.E."/>
            <person name="Wendel J.F."/>
        </authorList>
    </citation>
    <scope>NUCLEOTIDE SEQUENCE [LARGE SCALE GENOMIC DNA]</scope>
    <source>
        <strain evidence="2">185</strain>
        <tissue evidence="2">Leaf</tissue>
    </source>
</reference>
<organism evidence="2 3">
    <name type="scientific">Gossypium aridum</name>
    <name type="common">American cotton</name>
    <name type="synonym">Erioxylum aridum</name>
    <dbReference type="NCBI Taxonomy" id="34290"/>
    <lineage>
        <taxon>Eukaryota</taxon>
        <taxon>Viridiplantae</taxon>
        <taxon>Streptophyta</taxon>
        <taxon>Embryophyta</taxon>
        <taxon>Tracheophyta</taxon>
        <taxon>Spermatophyta</taxon>
        <taxon>Magnoliopsida</taxon>
        <taxon>eudicotyledons</taxon>
        <taxon>Gunneridae</taxon>
        <taxon>Pentapetalae</taxon>
        <taxon>rosids</taxon>
        <taxon>malvids</taxon>
        <taxon>Malvales</taxon>
        <taxon>Malvaceae</taxon>
        <taxon>Malvoideae</taxon>
        <taxon>Gossypium</taxon>
    </lineage>
</organism>
<dbReference type="EMBL" id="JABFAA010000009">
    <property type="protein sequence ID" value="MBA0693088.1"/>
    <property type="molecule type" value="Genomic_DNA"/>
</dbReference>
<keyword evidence="3" id="KW-1185">Reference proteome</keyword>
<proteinExistence type="predicted"/>
<dbReference type="InterPro" id="IPR025558">
    <property type="entry name" value="DUF4283"/>
</dbReference>
<gene>
    <name evidence="2" type="ORF">Goari_010596</name>
</gene>
<comment type="caution">
    <text evidence="2">The sequence shown here is derived from an EMBL/GenBank/DDBJ whole genome shotgun (WGS) entry which is preliminary data.</text>
</comment>
<feature type="domain" description="DUF4283" evidence="1">
    <location>
        <begin position="1"/>
        <end position="45"/>
    </location>
</feature>
<dbReference type="Proteomes" id="UP000593577">
    <property type="component" value="Unassembled WGS sequence"/>
</dbReference>
<name>A0A7J8Y0K3_GOSAI</name>
<evidence type="ECO:0000259" key="1">
    <source>
        <dbReference type="Pfam" id="PF14111"/>
    </source>
</evidence>
<evidence type="ECO:0000313" key="3">
    <source>
        <dbReference type="Proteomes" id="UP000593577"/>
    </source>
</evidence>
<dbReference type="Pfam" id="PF14111">
    <property type="entry name" value="DUF4283"/>
    <property type="match status" value="1"/>
</dbReference>